<gene>
    <name evidence="10" type="primary">mreD</name>
    <name evidence="10" type="ORF">IAD17_02335</name>
</gene>
<feature type="region of interest" description="Disordered" evidence="8">
    <location>
        <begin position="167"/>
        <end position="197"/>
    </location>
</feature>
<sequence>MQVNDANRNRKVIAIVACVCALLQLAIVPNIGIANGRANLALVATACLALQIGGRTTVIFGFLAGLFFDLTTTGPVGLMAFELTLVGYLLGGEQHNRLAEDHTGSFQMFLIAAVATEFVYGLAMMLVGQASNFFLILGLRTLPAIALDIVAYFLVAWLARHLSGPTGQPSFGGGSKPSLGTGRSHAGWPFRANRKGL</sequence>
<dbReference type="Pfam" id="PF04093">
    <property type="entry name" value="MreD"/>
    <property type="match status" value="1"/>
</dbReference>
<keyword evidence="7 9" id="KW-0472">Membrane</keyword>
<dbReference type="GO" id="GO:0008360">
    <property type="term" value="P:regulation of cell shape"/>
    <property type="evidence" value="ECO:0007669"/>
    <property type="project" value="UniProtKB-KW"/>
</dbReference>
<comment type="similarity">
    <text evidence="2">Belongs to the MreD family.</text>
</comment>
<evidence type="ECO:0000256" key="9">
    <source>
        <dbReference type="SAM" id="Phobius"/>
    </source>
</evidence>
<evidence type="ECO:0000313" key="11">
    <source>
        <dbReference type="Proteomes" id="UP000824078"/>
    </source>
</evidence>
<evidence type="ECO:0000256" key="7">
    <source>
        <dbReference type="ARBA" id="ARBA00023136"/>
    </source>
</evidence>
<dbReference type="GO" id="GO:0005886">
    <property type="term" value="C:plasma membrane"/>
    <property type="evidence" value="ECO:0007669"/>
    <property type="project" value="UniProtKB-SubCell"/>
</dbReference>
<evidence type="ECO:0000313" key="10">
    <source>
        <dbReference type="EMBL" id="HIU23747.1"/>
    </source>
</evidence>
<dbReference type="AlphaFoldDB" id="A0A9D1HWT4"/>
<dbReference type="EMBL" id="DVMQ01000007">
    <property type="protein sequence ID" value="HIU23747.1"/>
    <property type="molecule type" value="Genomic_DNA"/>
</dbReference>
<feature type="transmembrane region" description="Helical" evidence="9">
    <location>
        <begin position="133"/>
        <end position="159"/>
    </location>
</feature>
<accession>A0A9D1HWT4</accession>
<organism evidence="10 11">
    <name type="scientific">Candidatus Coprovicinus avistercoris</name>
    <dbReference type="NCBI Taxonomy" id="2840754"/>
    <lineage>
        <taxon>Bacteria</taxon>
        <taxon>Bacillati</taxon>
        <taxon>Actinomycetota</taxon>
        <taxon>Coriobacteriia</taxon>
        <taxon>Coriobacteriales</taxon>
        <taxon>Coriobacteriaceae</taxon>
        <taxon>Coriobacteriaceae incertae sedis</taxon>
        <taxon>Candidatus Coprovicinus</taxon>
    </lineage>
</organism>
<feature type="transmembrane region" description="Helical" evidence="9">
    <location>
        <begin position="12"/>
        <end position="33"/>
    </location>
</feature>
<evidence type="ECO:0000256" key="3">
    <source>
        <dbReference type="ARBA" id="ARBA00022475"/>
    </source>
</evidence>
<name>A0A9D1HWT4_9ACTN</name>
<evidence type="ECO:0000256" key="1">
    <source>
        <dbReference type="ARBA" id="ARBA00004651"/>
    </source>
</evidence>
<evidence type="ECO:0000256" key="2">
    <source>
        <dbReference type="ARBA" id="ARBA00007776"/>
    </source>
</evidence>
<proteinExistence type="inferred from homology"/>
<reference evidence="10" key="1">
    <citation type="submission" date="2020-10" db="EMBL/GenBank/DDBJ databases">
        <authorList>
            <person name="Gilroy R."/>
        </authorList>
    </citation>
    <scope>NUCLEOTIDE SEQUENCE</scope>
    <source>
        <strain evidence="10">ChiHjej12B11-29160</strain>
    </source>
</reference>
<evidence type="ECO:0000256" key="6">
    <source>
        <dbReference type="ARBA" id="ARBA00022989"/>
    </source>
</evidence>
<dbReference type="Proteomes" id="UP000824078">
    <property type="component" value="Unassembled WGS sequence"/>
</dbReference>
<evidence type="ECO:0000256" key="8">
    <source>
        <dbReference type="SAM" id="MobiDB-lite"/>
    </source>
</evidence>
<keyword evidence="6 9" id="KW-1133">Transmembrane helix</keyword>
<comment type="subcellular location">
    <subcellularLocation>
        <location evidence="1">Cell membrane</location>
        <topology evidence="1">Multi-pass membrane protein</topology>
    </subcellularLocation>
</comment>
<reference evidence="10" key="2">
    <citation type="journal article" date="2021" name="PeerJ">
        <title>Extensive microbial diversity within the chicken gut microbiome revealed by metagenomics and culture.</title>
        <authorList>
            <person name="Gilroy R."/>
            <person name="Ravi A."/>
            <person name="Getino M."/>
            <person name="Pursley I."/>
            <person name="Horton D.L."/>
            <person name="Alikhan N.F."/>
            <person name="Baker D."/>
            <person name="Gharbi K."/>
            <person name="Hall N."/>
            <person name="Watson M."/>
            <person name="Adriaenssens E.M."/>
            <person name="Foster-Nyarko E."/>
            <person name="Jarju S."/>
            <person name="Secka A."/>
            <person name="Antonio M."/>
            <person name="Oren A."/>
            <person name="Chaudhuri R.R."/>
            <person name="La Ragione R."/>
            <person name="Hildebrand F."/>
            <person name="Pallen M.J."/>
        </authorList>
    </citation>
    <scope>NUCLEOTIDE SEQUENCE</scope>
    <source>
        <strain evidence="10">ChiHjej12B11-29160</strain>
    </source>
</reference>
<evidence type="ECO:0000256" key="4">
    <source>
        <dbReference type="ARBA" id="ARBA00022692"/>
    </source>
</evidence>
<dbReference type="InterPro" id="IPR007227">
    <property type="entry name" value="Cell_shape_determining_MreD"/>
</dbReference>
<keyword evidence="3" id="KW-1003">Cell membrane</keyword>
<feature type="transmembrane region" description="Helical" evidence="9">
    <location>
        <begin position="74"/>
        <end position="92"/>
    </location>
</feature>
<dbReference type="NCBIfam" id="TIGR03426">
    <property type="entry name" value="shape_MreD"/>
    <property type="match status" value="1"/>
</dbReference>
<feature type="transmembrane region" description="Helical" evidence="9">
    <location>
        <begin position="104"/>
        <end position="127"/>
    </location>
</feature>
<keyword evidence="5" id="KW-0133">Cell shape</keyword>
<protein>
    <submittedName>
        <fullName evidence="10">Rod shape-determining protein MreD</fullName>
    </submittedName>
</protein>
<evidence type="ECO:0000256" key="5">
    <source>
        <dbReference type="ARBA" id="ARBA00022960"/>
    </source>
</evidence>
<comment type="caution">
    <text evidence="10">The sequence shown here is derived from an EMBL/GenBank/DDBJ whole genome shotgun (WGS) entry which is preliminary data.</text>
</comment>
<keyword evidence="4 9" id="KW-0812">Transmembrane</keyword>